<dbReference type="HOGENOM" id="CLU_019123_2_2_10"/>
<dbReference type="Proteomes" id="UP000006054">
    <property type="component" value="Chromosome"/>
</dbReference>
<dbReference type="Pfam" id="PF12034">
    <property type="entry name" value="YfbK_C"/>
    <property type="match status" value="1"/>
</dbReference>
<dbReference type="PATRIC" id="fig|880071.3.peg.3552"/>
<evidence type="ECO:0000313" key="3">
    <source>
        <dbReference type="Proteomes" id="UP000006054"/>
    </source>
</evidence>
<feature type="domain" description="VWFA" evidence="1">
    <location>
        <begin position="249"/>
        <end position="427"/>
    </location>
</feature>
<dbReference type="SMART" id="SM00327">
    <property type="entry name" value="VWA"/>
    <property type="match status" value="1"/>
</dbReference>
<dbReference type="OrthoDB" id="9805121at2"/>
<dbReference type="RefSeq" id="WP_014799289.1">
    <property type="nucleotide sequence ID" value="NC_018018.1"/>
</dbReference>
<dbReference type="InterPro" id="IPR002035">
    <property type="entry name" value="VWF_A"/>
</dbReference>
<dbReference type="AlphaFoldDB" id="I4APH9"/>
<dbReference type="CDD" id="cd01465">
    <property type="entry name" value="vWA_subgroup"/>
    <property type="match status" value="1"/>
</dbReference>
<gene>
    <name evidence="2" type="ordered locus">Fleli_3545</name>
</gene>
<dbReference type="Gene3D" id="3.40.50.410">
    <property type="entry name" value="von Willebrand factor, type A domain"/>
    <property type="match status" value="1"/>
</dbReference>
<sequence length="616" mass="68471" precursor="true">MKNYNYTFTILLFLGSYFISDFAFSQRTIRGTVTSADGDLIGATVQIKGSQNGTSTDIDGKYSITVPEGYDVLIFRYVGFENKEVTIGTQTVIDVELGKSEGLSEVVIMNSLAGRVAGVRIRGNSSRTKRKAKNISYKEVNTESYANNEENGFSSVSQNPLSTFSIDVDKASYSNVRRFLNDGEMPPQDAVRVEEMINYFNYDYNEPTGKHPFGVTTEYGNCAWNENHKLVLVGLQAKKIKKDNLPNSNIVFLLDVSGSMNSHNKLPLLKKGLTELVKELRENDKVAIVVYAGAAGVVLPSTSGTKKEEIIAALDKLSAGGSTAGGQGIELAYKIAKENFIKDGTNRVILCTDGDFNVGSSSDGDMQRLIEKQRESGVFLTCLGFGMGNYKDSKLETLADKGNGNYGYIDDFQEARKMLVTEFSGTLFTLAKDVKIQIEFNPNYVAAYRLVGYENRLLNEEDFDNDTKDAGEIGVGHTVTALYEIIPVGVKSDFLPKKDNKGKRLKYQNSEVSEAAGSQELMTVKFRYKQPDGKKSTEFEEIIMNEVKINNSENFVWTNVVAMFGMILTDSKYKKEKDSDLYKWILENAPNAKTKDEEGYRGEFIRLVKTAESLKK</sequence>
<accession>I4APH9</accession>
<organism evidence="2 3">
    <name type="scientific">Bernardetia litoralis (strain ATCC 23117 / DSM 6794 / NBRC 15988 / NCIMB 1366 / Fx l1 / Sio-4)</name>
    <name type="common">Flexibacter litoralis</name>
    <dbReference type="NCBI Taxonomy" id="880071"/>
    <lineage>
        <taxon>Bacteria</taxon>
        <taxon>Pseudomonadati</taxon>
        <taxon>Bacteroidota</taxon>
        <taxon>Cytophagia</taxon>
        <taxon>Cytophagales</taxon>
        <taxon>Bernardetiaceae</taxon>
        <taxon>Bernardetia</taxon>
    </lineage>
</organism>
<evidence type="ECO:0000259" key="1">
    <source>
        <dbReference type="PROSITE" id="PS50234"/>
    </source>
</evidence>
<dbReference type="Pfam" id="PF12450">
    <property type="entry name" value="vWF_A"/>
    <property type="match status" value="1"/>
</dbReference>
<reference evidence="3" key="1">
    <citation type="submission" date="2012-06" db="EMBL/GenBank/DDBJ databases">
        <title>The complete genome of Flexibacter litoralis DSM 6794.</title>
        <authorList>
            <person name="Lucas S."/>
            <person name="Copeland A."/>
            <person name="Lapidus A."/>
            <person name="Glavina del Rio T."/>
            <person name="Dalin E."/>
            <person name="Tice H."/>
            <person name="Bruce D."/>
            <person name="Goodwin L."/>
            <person name="Pitluck S."/>
            <person name="Peters L."/>
            <person name="Ovchinnikova G."/>
            <person name="Lu M."/>
            <person name="Kyrpides N."/>
            <person name="Mavromatis K."/>
            <person name="Ivanova N."/>
            <person name="Brettin T."/>
            <person name="Detter J.C."/>
            <person name="Han C."/>
            <person name="Larimer F."/>
            <person name="Land M."/>
            <person name="Hauser L."/>
            <person name="Markowitz V."/>
            <person name="Cheng J.-F."/>
            <person name="Hugenholtz P."/>
            <person name="Woyke T."/>
            <person name="Wu D."/>
            <person name="Spring S."/>
            <person name="Lang E."/>
            <person name="Kopitz M."/>
            <person name="Brambilla E."/>
            <person name="Klenk H.-P."/>
            <person name="Eisen J.A."/>
        </authorList>
    </citation>
    <scope>NUCLEOTIDE SEQUENCE [LARGE SCALE GENOMIC DNA]</scope>
    <source>
        <strain evidence="3">ATCC 23117 / DSM 6794 / NBRC 15988 / NCIMB 1366 / Sio-4</strain>
    </source>
</reference>
<dbReference type="KEGG" id="fli:Fleli_3545"/>
<dbReference type="Gene3D" id="2.60.40.1120">
    <property type="entry name" value="Carboxypeptidase-like, regulatory domain"/>
    <property type="match status" value="1"/>
</dbReference>
<dbReference type="PROSITE" id="PS50234">
    <property type="entry name" value="VWFA"/>
    <property type="match status" value="1"/>
</dbReference>
<dbReference type="SUPFAM" id="SSF53300">
    <property type="entry name" value="vWA-like"/>
    <property type="match status" value="1"/>
</dbReference>
<proteinExistence type="predicted"/>
<dbReference type="eggNOG" id="COG2304">
    <property type="taxonomic scope" value="Bacteria"/>
</dbReference>
<dbReference type="InterPro" id="IPR036465">
    <property type="entry name" value="vWFA_dom_sf"/>
</dbReference>
<dbReference type="InterPro" id="IPR051173">
    <property type="entry name" value="Ca_channel_alpha-2/delta"/>
</dbReference>
<dbReference type="SUPFAM" id="SSF49464">
    <property type="entry name" value="Carboxypeptidase regulatory domain-like"/>
    <property type="match status" value="1"/>
</dbReference>
<dbReference type="Pfam" id="PF13715">
    <property type="entry name" value="CarbopepD_reg_2"/>
    <property type="match status" value="1"/>
</dbReference>
<dbReference type="PANTHER" id="PTHR10166">
    <property type="entry name" value="VOLTAGE-DEPENDENT CALCIUM CHANNEL SUBUNIT ALPHA-2/DELTA-RELATED"/>
    <property type="match status" value="1"/>
</dbReference>
<name>I4APH9_BERLS</name>
<dbReference type="PANTHER" id="PTHR10166:SF37">
    <property type="entry name" value="STOLID, ISOFORM H"/>
    <property type="match status" value="1"/>
</dbReference>
<dbReference type="EMBL" id="CP003345">
    <property type="protein sequence ID" value="AFM05864.1"/>
    <property type="molecule type" value="Genomic_DNA"/>
</dbReference>
<dbReference type="InterPro" id="IPR008969">
    <property type="entry name" value="CarboxyPept-like_regulatory"/>
</dbReference>
<protein>
    <submittedName>
        <fullName evidence="2">Uncharacterized protein containing a von Willebrand factor type A (VWA) domain</fullName>
    </submittedName>
</protein>
<dbReference type="InterPro" id="IPR021908">
    <property type="entry name" value="YfbK_C"/>
</dbReference>
<dbReference type="InterPro" id="IPR022156">
    <property type="entry name" value="Uncharacterised_YfbK_N"/>
</dbReference>
<evidence type="ECO:0000313" key="2">
    <source>
        <dbReference type="EMBL" id="AFM05864.1"/>
    </source>
</evidence>
<dbReference type="Pfam" id="PF00092">
    <property type="entry name" value="VWA"/>
    <property type="match status" value="1"/>
</dbReference>
<keyword evidence="3" id="KW-1185">Reference proteome</keyword>